<keyword evidence="3" id="KW-1185">Reference proteome</keyword>
<proteinExistence type="predicted"/>
<accession>A0AA35YB46</accession>
<feature type="region of interest" description="Disordered" evidence="1">
    <location>
        <begin position="163"/>
        <end position="225"/>
    </location>
</feature>
<evidence type="ECO:0000256" key="1">
    <source>
        <dbReference type="SAM" id="MobiDB-lite"/>
    </source>
</evidence>
<feature type="compositionally biased region" description="Low complexity" evidence="1">
    <location>
        <begin position="164"/>
        <end position="174"/>
    </location>
</feature>
<evidence type="ECO:0000313" key="3">
    <source>
        <dbReference type="Proteomes" id="UP001177003"/>
    </source>
</evidence>
<evidence type="ECO:0000313" key="2">
    <source>
        <dbReference type="EMBL" id="CAI9264873.1"/>
    </source>
</evidence>
<feature type="compositionally biased region" description="Polar residues" evidence="1">
    <location>
        <begin position="203"/>
        <end position="213"/>
    </location>
</feature>
<dbReference type="Proteomes" id="UP001177003">
    <property type="component" value="Chromosome 0"/>
</dbReference>
<protein>
    <submittedName>
        <fullName evidence="2">Uncharacterized protein</fullName>
    </submittedName>
</protein>
<name>A0AA35YB46_LACSI</name>
<dbReference type="AlphaFoldDB" id="A0AA35YB46"/>
<dbReference type="EMBL" id="OX465086">
    <property type="protein sequence ID" value="CAI9264873.1"/>
    <property type="molecule type" value="Genomic_DNA"/>
</dbReference>
<organism evidence="2 3">
    <name type="scientific">Lactuca saligna</name>
    <name type="common">Willowleaf lettuce</name>
    <dbReference type="NCBI Taxonomy" id="75948"/>
    <lineage>
        <taxon>Eukaryota</taxon>
        <taxon>Viridiplantae</taxon>
        <taxon>Streptophyta</taxon>
        <taxon>Embryophyta</taxon>
        <taxon>Tracheophyta</taxon>
        <taxon>Spermatophyta</taxon>
        <taxon>Magnoliopsida</taxon>
        <taxon>eudicotyledons</taxon>
        <taxon>Gunneridae</taxon>
        <taxon>Pentapetalae</taxon>
        <taxon>asterids</taxon>
        <taxon>campanulids</taxon>
        <taxon>Asterales</taxon>
        <taxon>Asteraceae</taxon>
        <taxon>Cichorioideae</taxon>
        <taxon>Cichorieae</taxon>
        <taxon>Lactucinae</taxon>
        <taxon>Lactuca</taxon>
    </lineage>
</organism>
<reference evidence="2" key="1">
    <citation type="submission" date="2023-04" db="EMBL/GenBank/DDBJ databases">
        <authorList>
            <person name="Vijverberg K."/>
            <person name="Xiong W."/>
            <person name="Schranz E."/>
        </authorList>
    </citation>
    <scope>NUCLEOTIDE SEQUENCE</scope>
</reference>
<gene>
    <name evidence="2" type="ORF">LSALG_LOCUS5506</name>
</gene>
<sequence>MGGREGIRWNSTLICAPIMADTVDQILIQMNSAKSYGVDLVDICLQVPGIKMNTGATGGEFAAEAGTYIMEGIEIVIEVGPAVGVGALIIIEHTGGVEMMRLQKCLQAYGFDVIGQIMVDVSHLCQIFRTPEEMLSIEHGIYIAESVASNNLKQAIGRFKTYENNDNMENGNSNFGRRDTGGKEGSAVGKKDAGKPTKKSGKPQASTLTSNDTLPHIPSIQFETE</sequence>